<evidence type="ECO:0000256" key="6">
    <source>
        <dbReference type="ARBA" id="ARBA00022842"/>
    </source>
</evidence>
<keyword evidence="3 8" id="KW-0540">Nuclease</keyword>
<dbReference type="GO" id="GO:0090729">
    <property type="term" value="F:toxin activity"/>
    <property type="evidence" value="ECO:0007669"/>
    <property type="project" value="UniProtKB-KW"/>
</dbReference>
<dbReference type="SMART" id="SM00670">
    <property type="entry name" value="PINc"/>
    <property type="match status" value="1"/>
</dbReference>
<evidence type="ECO:0000256" key="3">
    <source>
        <dbReference type="ARBA" id="ARBA00022722"/>
    </source>
</evidence>
<dbReference type="InterPro" id="IPR022907">
    <property type="entry name" value="VapC_family"/>
</dbReference>
<dbReference type="GO" id="GO:0016787">
    <property type="term" value="F:hydrolase activity"/>
    <property type="evidence" value="ECO:0007669"/>
    <property type="project" value="UniProtKB-KW"/>
</dbReference>
<dbReference type="Gene3D" id="3.40.50.1010">
    <property type="entry name" value="5'-nuclease"/>
    <property type="match status" value="1"/>
</dbReference>
<keyword evidence="6 8" id="KW-0460">Magnesium</keyword>
<dbReference type="AlphaFoldDB" id="A0A1F8AVJ5"/>
<dbReference type="HAMAP" id="MF_00265">
    <property type="entry name" value="VapC_Nob1"/>
    <property type="match status" value="1"/>
</dbReference>
<keyword evidence="8" id="KW-0800">Toxin</keyword>
<dbReference type="InterPro" id="IPR050556">
    <property type="entry name" value="Type_II_TA_system_RNase"/>
</dbReference>
<evidence type="ECO:0000256" key="7">
    <source>
        <dbReference type="ARBA" id="ARBA00038093"/>
    </source>
</evidence>
<evidence type="ECO:0000256" key="2">
    <source>
        <dbReference type="ARBA" id="ARBA00022649"/>
    </source>
</evidence>
<accession>A0A1F8AVJ5</accession>
<dbReference type="PANTHER" id="PTHR33653">
    <property type="entry name" value="RIBONUCLEASE VAPC2"/>
    <property type="match status" value="1"/>
</dbReference>
<feature type="binding site" evidence="8">
    <location>
        <position position="7"/>
    </location>
    <ligand>
        <name>Mg(2+)</name>
        <dbReference type="ChEBI" id="CHEBI:18420"/>
    </ligand>
</feature>
<dbReference type="CDD" id="cd18741">
    <property type="entry name" value="PIN_VapC4-5_FitB-like"/>
    <property type="match status" value="1"/>
</dbReference>
<keyword evidence="2 8" id="KW-1277">Toxin-antitoxin system</keyword>
<dbReference type="Proteomes" id="UP000178603">
    <property type="component" value="Unassembled WGS sequence"/>
</dbReference>
<dbReference type="GO" id="GO:0000287">
    <property type="term" value="F:magnesium ion binding"/>
    <property type="evidence" value="ECO:0007669"/>
    <property type="project" value="UniProtKB-UniRule"/>
</dbReference>
<feature type="domain" description="PIN" evidence="9">
    <location>
        <begin position="2"/>
        <end position="112"/>
    </location>
</feature>
<evidence type="ECO:0000256" key="5">
    <source>
        <dbReference type="ARBA" id="ARBA00022801"/>
    </source>
</evidence>
<comment type="caution">
    <text evidence="10">The sequence shown here is derived from an EMBL/GenBank/DDBJ whole genome shotgun (WGS) entry which is preliminary data.</text>
</comment>
<evidence type="ECO:0000256" key="8">
    <source>
        <dbReference type="HAMAP-Rule" id="MF_00265"/>
    </source>
</evidence>
<comment type="function">
    <text evidence="8">Toxic component of a toxin-antitoxin (TA) system. An RNase.</text>
</comment>
<dbReference type="GO" id="GO:0004540">
    <property type="term" value="F:RNA nuclease activity"/>
    <property type="evidence" value="ECO:0007669"/>
    <property type="project" value="InterPro"/>
</dbReference>
<name>A0A1F8AVJ5_9BACT</name>
<evidence type="ECO:0000259" key="9">
    <source>
        <dbReference type="SMART" id="SM00670"/>
    </source>
</evidence>
<dbReference type="InterPro" id="IPR002716">
    <property type="entry name" value="PIN_dom"/>
</dbReference>
<reference evidence="10 11" key="1">
    <citation type="journal article" date="2016" name="Nat. Commun.">
        <title>Thousands of microbial genomes shed light on interconnected biogeochemical processes in an aquifer system.</title>
        <authorList>
            <person name="Anantharaman K."/>
            <person name="Brown C.T."/>
            <person name="Hug L.A."/>
            <person name="Sharon I."/>
            <person name="Castelle C.J."/>
            <person name="Probst A.J."/>
            <person name="Thomas B.C."/>
            <person name="Singh A."/>
            <person name="Wilkins M.J."/>
            <person name="Karaoz U."/>
            <person name="Brodie E.L."/>
            <person name="Williams K.H."/>
            <person name="Hubbard S.S."/>
            <person name="Banfield J.F."/>
        </authorList>
    </citation>
    <scope>NUCLEOTIDE SEQUENCE [LARGE SCALE GENOMIC DNA]</scope>
</reference>
<dbReference type="InterPro" id="IPR029060">
    <property type="entry name" value="PIN-like_dom_sf"/>
</dbReference>
<dbReference type="Pfam" id="PF01850">
    <property type="entry name" value="PIN"/>
    <property type="match status" value="1"/>
</dbReference>
<comment type="cofactor">
    <cofactor evidence="1 8">
        <name>Mg(2+)</name>
        <dbReference type="ChEBI" id="CHEBI:18420"/>
    </cofactor>
</comment>
<evidence type="ECO:0000256" key="1">
    <source>
        <dbReference type="ARBA" id="ARBA00001946"/>
    </source>
</evidence>
<evidence type="ECO:0000313" key="11">
    <source>
        <dbReference type="Proteomes" id="UP000178603"/>
    </source>
</evidence>
<comment type="similarity">
    <text evidence="7 8">Belongs to the PINc/VapC protein family.</text>
</comment>
<keyword evidence="5 8" id="KW-0378">Hydrolase</keyword>
<dbReference type="EMBL" id="MGGW01000002">
    <property type="protein sequence ID" value="OGM55529.1"/>
    <property type="molecule type" value="Genomic_DNA"/>
</dbReference>
<proteinExistence type="inferred from homology"/>
<evidence type="ECO:0000313" key="10">
    <source>
        <dbReference type="EMBL" id="OGM55529.1"/>
    </source>
</evidence>
<dbReference type="PANTHER" id="PTHR33653:SF1">
    <property type="entry name" value="RIBONUCLEASE VAPC2"/>
    <property type="match status" value="1"/>
</dbReference>
<dbReference type="EC" id="3.1.-.-" evidence="8"/>
<protein>
    <recommendedName>
        <fullName evidence="8">Ribonuclease VapC</fullName>
        <shortName evidence="8">RNase VapC</shortName>
        <ecNumber evidence="8">3.1.-.-</ecNumber>
    </recommendedName>
    <alternativeName>
        <fullName evidence="8">Toxin VapC</fullName>
    </alternativeName>
</protein>
<dbReference type="SUPFAM" id="SSF88723">
    <property type="entry name" value="PIN domain-like"/>
    <property type="match status" value="1"/>
</dbReference>
<feature type="binding site" evidence="8">
    <location>
        <position position="89"/>
    </location>
    <ligand>
        <name>Mg(2+)</name>
        <dbReference type="ChEBI" id="CHEBI:18420"/>
    </ligand>
</feature>
<keyword evidence="4 8" id="KW-0479">Metal-binding</keyword>
<organism evidence="10 11">
    <name type="scientific">Candidatus Woesebacteria bacterium RIFCSPHIGHO2_12_FULL_41_24</name>
    <dbReference type="NCBI Taxonomy" id="1802510"/>
    <lineage>
        <taxon>Bacteria</taxon>
        <taxon>Candidatus Woeseibacteriota</taxon>
    </lineage>
</organism>
<gene>
    <name evidence="8" type="primary">vapC</name>
    <name evidence="10" type="ORF">A3E44_01240</name>
</gene>
<sequence length="122" mass="13922">MKKFLVDSDVVIWFLRGRDKEVKLIKQLAFQGDLFISVVTITEVRTGLRKDVGSVIAKLKEIFKPQPVDENVAEMAGKYKQKYNLEIADMLIAATAVCEKCILVTYNKRHFPMKDLDISDIS</sequence>
<evidence type="ECO:0000256" key="4">
    <source>
        <dbReference type="ARBA" id="ARBA00022723"/>
    </source>
</evidence>